<feature type="compositionally biased region" description="Basic residues" evidence="1">
    <location>
        <begin position="107"/>
        <end position="117"/>
    </location>
</feature>
<dbReference type="AlphaFoldDB" id="A0A9K3GH87"/>
<proteinExistence type="predicted"/>
<feature type="compositionally biased region" description="Basic and acidic residues" evidence="1">
    <location>
        <begin position="90"/>
        <end position="101"/>
    </location>
</feature>
<dbReference type="Gene3D" id="2.30.320.10">
    <property type="entry name" value="YwqG-like"/>
    <property type="match status" value="1"/>
</dbReference>
<keyword evidence="3" id="KW-1185">Reference proteome</keyword>
<reference evidence="2 3" key="1">
    <citation type="journal article" date="2018" name="PLoS ONE">
        <title>The draft genome of Kipferlia bialata reveals reductive genome evolution in fornicate parasites.</title>
        <authorList>
            <person name="Tanifuji G."/>
            <person name="Takabayashi S."/>
            <person name="Kume K."/>
            <person name="Takagi M."/>
            <person name="Nakayama T."/>
            <person name="Kamikawa R."/>
            <person name="Inagaki Y."/>
            <person name="Hashimoto T."/>
        </authorList>
    </citation>
    <scope>NUCLEOTIDE SEQUENCE [LARGE SCALE GENOMIC DNA]</scope>
    <source>
        <strain evidence="2">NY0173</strain>
    </source>
</reference>
<evidence type="ECO:0000256" key="1">
    <source>
        <dbReference type="SAM" id="MobiDB-lite"/>
    </source>
</evidence>
<protein>
    <submittedName>
        <fullName evidence="2">Uncharacterized protein</fullName>
    </submittedName>
</protein>
<sequence length="443" mass="48800">MLTAIPQKRPGPPLSAASSELGSVMRGNDGSVYICQANKNGVQSWKRADGEDVTHILSCEEEARERYYEIKAVGKGKAAPKTAKGAAKKASPEREIERERQPMPARKAPRKAAMKAPRKVAAAAAGRVSEGERPVCRGLKRNGDPCTQTKLNDAGLCRFHAGKGTPDTVSDTRLPVSFKDPYANANPEQAKELDGLYEYLSDHLRTAYDLDLPERADCPVECGLLDSKAGGIGFLHKNEGVPVCGECFSHMVLAVQINLAQLSEEVTDLLGLGEEGLLQLYICGANNCCANWDPFSSSELLRVVSPEHMRQHRQRAEIVAMYNTDVSPHTECAVQRIIKRPNDFPKGAELRELTRDKPTDIDEEYIWEESQGVLEGVQITIGGWFEWIQHVMYPHCPKCGERMTGTVLNIGSLMQTGLEWDDCGTAQIYQYQYQVLAMVHAGG</sequence>
<comment type="caution">
    <text evidence="2">The sequence shown here is derived from an EMBL/GenBank/DDBJ whole genome shotgun (WGS) entry which is preliminary data.</text>
</comment>
<dbReference type="Proteomes" id="UP000265618">
    <property type="component" value="Unassembled WGS sequence"/>
</dbReference>
<dbReference type="InterPro" id="IPR015315">
    <property type="entry name" value="DUF1963"/>
</dbReference>
<gene>
    <name evidence="2" type="ORF">KIPB_005330</name>
</gene>
<dbReference type="InterPro" id="IPR035948">
    <property type="entry name" value="YwqG-like_sf"/>
</dbReference>
<dbReference type="SUPFAM" id="SSF103032">
    <property type="entry name" value="Hypothetical protein YwqG"/>
    <property type="match status" value="1"/>
</dbReference>
<evidence type="ECO:0000313" key="2">
    <source>
        <dbReference type="EMBL" id="GIQ83924.1"/>
    </source>
</evidence>
<evidence type="ECO:0000313" key="3">
    <source>
        <dbReference type="Proteomes" id="UP000265618"/>
    </source>
</evidence>
<organism evidence="2 3">
    <name type="scientific">Kipferlia bialata</name>
    <dbReference type="NCBI Taxonomy" id="797122"/>
    <lineage>
        <taxon>Eukaryota</taxon>
        <taxon>Metamonada</taxon>
        <taxon>Carpediemonas-like organisms</taxon>
        <taxon>Kipferlia</taxon>
    </lineage>
</organism>
<feature type="region of interest" description="Disordered" evidence="1">
    <location>
        <begin position="78"/>
        <end position="117"/>
    </location>
</feature>
<accession>A0A9K3GH87</accession>
<dbReference type="Pfam" id="PF09234">
    <property type="entry name" value="DUF1963"/>
    <property type="match status" value="1"/>
</dbReference>
<name>A0A9K3GH87_9EUKA</name>
<dbReference type="EMBL" id="BDIP01001234">
    <property type="protein sequence ID" value="GIQ83924.1"/>
    <property type="molecule type" value="Genomic_DNA"/>
</dbReference>
<feature type="region of interest" description="Disordered" evidence="1">
    <location>
        <begin position="1"/>
        <end position="22"/>
    </location>
</feature>
<feature type="compositionally biased region" description="Low complexity" evidence="1">
    <location>
        <begin position="78"/>
        <end position="89"/>
    </location>
</feature>